<evidence type="ECO:0000256" key="1">
    <source>
        <dbReference type="SAM" id="Coils"/>
    </source>
</evidence>
<organism evidence="4 5">
    <name type="scientific">Anaeramoeba flamelloides</name>
    <dbReference type="NCBI Taxonomy" id="1746091"/>
    <lineage>
        <taxon>Eukaryota</taxon>
        <taxon>Metamonada</taxon>
        <taxon>Anaeramoebidae</taxon>
        <taxon>Anaeramoeba</taxon>
    </lineage>
</organism>
<evidence type="ECO:0000256" key="2">
    <source>
        <dbReference type="SAM" id="MobiDB-lite"/>
    </source>
</evidence>
<feature type="compositionally biased region" description="Low complexity" evidence="2">
    <location>
        <begin position="94"/>
        <end position="121"/>
    </location>
</feature>
<evidence type="ECO:0000313" key="5">
    <source>
        <dbReference type="Proteomes" id="UP001146793"/>
    </source>
</evidence>
<name>A0AAV7ZPF0_9EUKA</name>
<reference evidence="4" key="1">
    <citation type="submission" date="2022-08" db="EMBL/GenBank/DDBJ databases">
        <title>Novel sulphate-reducing endosymbionts in the free-living metamonad Anaeramoeba.</title>
        <authorList>
            <person name="Jerlstrom-Hultqvist J."/>
            <person name="Cepicka I."/>
            <person name="Gallot-Lavallee L."/>
            <person name="Salas-Leiva D."/>
            <person name="Curtis B.A."/>
            <person name="Zahonova K."/>
            <person name="Pipaliya S."/>
            <person name="Dacks J."/>
            <person name="Roger A.J."/>
        </authorList>
    </citation>
    <scope>NUCLEOTIDE SEQUENCE</scope>
    <source>
        <strain evidence="4">Busselton2</strain>
    </source>
</reference>
<feature type="coiled-coil region" evidence="1">
    <location>
        <begin position="214"/>
        <end position="262"/>
    </location>
</feature>
<evidence type="ECO:0000313" key="4">
    <source>
        <dbReference type="EMBL" id="KAJ3442956.1"/>
    </source>
</evidence>
<dbReference type="EMBL" id="JANTQA010000026">
    <property type="protein sequence ID" value="KAJ3442956.1"/>
    <property type="molecule type" value="Genomic_DNA"/>
</dbReference>
<feature type="region of interest" description="Disordered" evidence="2">
    <location>
        <begin position="75"/>
        <end position="158"/>
    </location>
</feature>
<feature type="compositionally biased region" description="Basic and acidic residues" evidence="2">
    <location>
        <begin position="144"/>
        <end position="153"/>
    </location>
</feature>
<evidence type="ECO:0000259" key="3">
    <source>
        <dbReference type="PROSITE" id="PS50217"/>
    </source>
</evidence>
<comment type="caution">
    <text evidence="4">The sequence shown here is derived from an EMBL/GenBank/DDBJ whole genome shotgun (WGS) entry which is preliminary data.</text>
</comment>
<keyword evidence="1" id="KW-0175">Coiled coil</keyword>
<gene>
    <name evidence="4" type="ORF">M0812_12709</name>
</gene>
<protein>
    <submittedName>
        <fullName evidence="4">Basic-leucine zipper transcription factor f-related</fullName>
    </submittedName>
</protein>
<dbReference type="InterPro" id="IPR004827">
    <property type="entry name" value="bZIP"/>
</dbReference>
<feature type="compositionally biased region" description="Polar residues" evidence="2">
    <location>
        <begin position="75"/>
        <end position="86"/>
    </location>
</feature>
<dbReference type="GO" id="GO:0003700">
    <property type="term" value="F:DNA-binding transcription factor activity"/>
    <property type="evidence" value="ECO:0007669"/>
    <property type="project" value="InterPro"/>
</dbReference>
<dbReference type="Proteomes" id="UP001146793">
    <property type="component" value="Unassembled WGS sequence"/>
</dbReference>
<dbReference type="AlphaFoldDB" id="A0AAV7ZPF0"/>
<proteinExistence type="predicted"/>
<dbReference type="PROSITE" id="PS50217">
    <property type="entry name" value="BZIP"/>
    <property type="match status" value="1"/>
</dbReference>
<feature type="compositionally biased region" description="Basic residues" evidence="2">
    <location>
        <begin position="122"/>
        <end position="143"/>
    </location>
</feature>
<feature type="domain" description="BZIP" evidence="3">
    <location>
        <begin position="196"/>
        <end position="259"/>
    </location>
</feature>
<sequence>MDFQSFTNFNFENFEVFGVDSIFNETHNSLETTKTENQIELTSALSELLLPNYEFGRIKNEQTNNLIKTETFQGISNNQLMKNPSSTKEEKFQNTKTNNNTNKNTKTNTNTHTNTTTNTNSKPKKQTKKKTIKKIKKKKKSKKNKDNQQDLHPEILALRPTRKRTQLCTLDIEMSEYEKHQLRHLSKDELAKLSDKERLDRKRIRDRVSARNSRQKQKKYLDRLETKAQEILDEKNKVEEKLNILESENESLRKEILRLKSFVQSTNLNSSSIANLLQFNTDSQLNNSIKNEQYKKRRLLPNKNIKAIGIEN</sequence>
<dbReference type="Gene3D" id="1.20.5.170">
    <property type="match status" value="1"/>
</dbReference>
<dbReference type="InterPro" id="IPR046347">
    <property type="entry name" value="bZIP_sf"/>
</dbReference>
<dbReference type="SMART" id="SM00338">
    <property type="entry name" value="BRLZ"/>
    <property type="match status" value="1"/>
</dbReference>
<dbReference type="SUPFAM" id="SSF57959">
    <property type="entry name" value="Leucine zipper domain"/>
    <property type="match status" value="1"/>
</dbReference>
<accession>A0AAV7ZPF0</accession>